<reference evidence="4" key="1">
    <citation type="submission" date="2015-11" db="EMBL/GenBank/DDBJ databases">
        <authorList>
            <person name="Varghese N."/>
        </authorList>
    </citation>
    <scope>NUCLEOTIDE SEQUENCE [LARGE SCALE GENOMIC DNA]</scope>
    <source>
        <strain evidence="4">DSM 45899</strain>
    </source>
</reference>
<dbReference type="NCBIfam" id="TIGR03617">
    <property type="entry name" value="F420_MSMEG_2256"/>
    <property type="match status" value="1"/>
</dbReference>
<sequence length="357" mass="38624">MKVDGTLGGLADAVARAGSAEDAGYDGIWAGEVNQDPFLPLTLAAQTTSRVELGTSITVALARSPMSLAYTANDLHRFSGGRLRLGLGSQVRAHITRRFSMPWGRPAPQMREFVLAMRAIWSCWADGTGLRFEGEYYRHTLMPPAFVSPPHPFGPPPVFLAGVGDAMTQVAGEVADGFLCHWFTSPRWIREHTIPALERGRQLTGRTLDGFEIVAGGFVATGTDQEITEGVQRMRSQIAFYGSTPAYRPLMELHGWGDLGTELTVLSKQNRWVEMAGLIDDQVVDAFGLVTTPEELPRRLAERLGGLVTRVAFTPPASFGPERVRETLDAIRAVTPYSPAPGPAPEAAAEPEAAAAR</sequence>
<feature type="domain" description="Luciferase-like" evidence="2">
    <location>
        <begin position="9"/>
        <end position="303"/>
    </location>
</feature>
<feature type="region of interest" description="Disordered" evidence="1">
    <location>
        <begin position="336"/>
        <end position="357"/>
    </location>
</feature>
<dbReference type="InterPro" id="IPR036661">
    <property type="entry name" value="Luciferase-like_sf"/>
</dbReference>
<protein>
    <submittedName>
        <fullName evidence="3">Probable F420-dependent oxidoreductase, MSMEG_2256 family</fullName>
    </submittedName>
</protein>
<evidence type="ECO:0000256" key="1">
    <source>
        <dbReference type="SAM" id="MobiDB-lite"/>
    </source>
</evidence>
<dbReference type="Pfam" id="PF00296">
    <property type="entry name" value="Bac_luciferase"/>
    <property type="match status" value="1"/>
</dbReference>
<dbReference type="PANTHER" id="PTHR43244:SF2">
    <property type="entry name" value="CONSERVED HYPOTHETICAL ALANINE AND PROLINE-RICH PROTEIN"/>
    <property type="match status" value="1"/>
</dbReference>
<dbReference type="InterPro" id="IPR019919">
    <property type="entry name" value="Lucif-like_OxRdtase_MSMEG_2256"/>
</dbReference>
<dbReference type="GO" id="GO:0016705">
    <property type="term" value="F:oxidoreductase activity, acting on paired donors, with incorporation or reduction of molecular oxygen"/>
    <property type="evidence" value="ECO:0007669"/>
    <property type="project" value="InterPro"/>
</dbReference>
<evidence type="ECO:0000313" key="3">
    <source>
        <dbReference type="EMBL" id="CUU60153.1"/>
    </source>
</evidence>
<dbReference type="InterPro" id="IPR011251">
    <property type="entry name" value="Luciferase-like_dom"/>
</dbReference>
<organism evidence="3 4">
    <name type="scientific">Parafrankia irregularis</name>
    <dbReference type="NCBI Taxonomy" id="795642"/>
    <lineage>
        <taxon>Bacteria</taxon>
        <taxon>Bacillati</taxon>
        <taxon>Actinomycetota</taxon>
        <taxon>Actinomycetes</taxon>
        <taxon>Frankiales</taxon>
        <taxon>Frankiaceae</taxon>
        <taxon>Parafrankia</taxon>
    </lineage>
</organism>
<dbReference type="PANTHER" id="PTHR43244">
    <property type="match status" value="1"/>
</dbReference>
<evidence type="ECO:0000259" key="2">
    <source>
        <dbReference type="Pfam" id="PF00296"/>
    </source>
</evidence>
<keyword evidence="4" id="KW-1185">Reference proteome</keyword>
<dbReference type="InterPro" id="IPR050564">
    <property type="entry name" value="F420-G6PD/mer"/>
</dbReference>
<dbReference type="Proteomes" id="UP000198802">
    <property type="component" value="Unassembled WGS sequence"/>
</dbReference>
<name>A0A0S4QY63_9ACTN</name>
<evidence type="ECO:0000313" key="4">
    <source>
        <dbReference type="Proteomes" id="UP000198802"/>
    </source>
</evidence>
<dbReference type="Gene3D" id="3.20.20.30">
    <property type="entry name" value="Luciferase-like domain"/>
    <property type="match status" value="1"/>
</dbReference>
<accession>A0A0S4QY63</accession>
<gene>
    <name evidence="3" type="ORF">Ga0074812_13613</name>
</gene>
<dbReference type="CDD" id="cd01097">
    <property type="entry name" value="Tetrahydromethanopterin_reductase"/>
    <property type="match status" value="1"/>
</dbReference>
<feature type="compositionally biased region" description="Low complexity" evidence="1">
    <location>
        <begin position="345"/>
        <end position="357"/>
    </location>
</feature>
<dbReference type="RefSeq" id="WP_091284731.1">
    <property type="nucleotide sequence ID" value="NZ_FAOZ01000036.1"/>
</dbReference>
<proteinExistence type="predicted"/>
<dbReference type="AlphaFoldDB" id="A0A0S4QY63"/>
<dbReference type="EMBL" id="FAOZ01000036">
    <property type="protein sequence ID" value="CUU60153.1"/>
    <property type="molecule type" value="Genomic_DNA"/>
</dbReference>
<dbReference type="SUPFAM" id="SSF51679">
    <property type="entry name" value="Bacterial luciferase-like"/>
    <property type="match status" value="1"/>
</dbReference>